<dbReference type="HOGENOM" id="CLU_063440_1_3_2"/>
<reference evidence="2 3" key="1">
    <citation type="journal article" date="2009" name="Appl. Environ. Microbiol.">
        <title>Metabolic versatility and indigenous origin of the archaeon Thermococcus sibiricus, isolated from a siberian oil reservoir, as revealed by genome analysis.</title>
        <authorList>
            <person name="Mardanov A.V."/>
            <person name="Ravin N.V."/>
            <person name="Svetlitchnyi V.A."/>
            <person name="Beletsky A.V."/>
            <person name="Miroshnichenko M.L."/>
            <person name="Bonch-Osmolovskaya E.A."/>
            <person name="Skryabin K.G."/>
        </authorList>
    </citation>
    <scope>NUCLEOTIDE SEQUENCE [LARGE SCALE GENOMIC DNA]</scope>
    <source>
        <strain evidence="3">DSM 12597 / MM 739</strain>
    </source>
</reference>
<organism evidence="2 3">
    <name type="scientific">Thermococcus sibiricus (strain DSM 12597 / MM 739)</name>
    <dbReference type="NCBI Taxonomy" id="604354"/>
    <lineage>
        <taxon>Archaea</taxon>
        <taxon>Methanobacteriati</taxon>
        <taxon>Methanobacteriota</taxon>
        <taxon>Thermococci</taxon>
        <taxon>Thermococcales</taxon>
        <taxon>Thermococcaceae</taxon>
        <taxon>Thermococcus</taxon>
    </lineage>
</organism>
<evidence type="ECO:0000313" key="2">
    <source>
        <dbReference type="EMBL" id="ACS89279.1"/>
    </source>
</evidence>
<dbReference type="Gene3D" id="1.10.10.10">
    <property type="entry name" value="Winged helix-like DNA-binding domain superfamily/Winged helix DNA-binding domain"/>
    <property type="match status" value="1"/>
</dbReference>
<accession>C6A0Y4</accession>
<proteinExistence type="predicted"/>
<dbReference type="InterPro" id="IPR036390">
    <property type="entry name" value="WH_DNA-bd_sf"/>
</dbReference>
<dbReference type="PANTHER" id="PTHR43252:SF5">
    <property type="entry name" value="TRANSCRIPTIONAL REGULATOR, PADR-LIKE FAMILY"/>
    <property type="match status" value="1"/>
</dbReference>
<dbReference type="STRING" id="604354.TSIB_0212"/>
<dbReference type="SUPFAM" id="SSF46785">
    <property type="entry name" value="Winged helix' DNA-binding domain"/>
    <property type="match status" value="1"/>
</dbReference>
<feature type="domain" description="Transcription regulator PadR N-terminal" evidence="1">
    <location>
        <begin position="21"/>
        <end position="90"/>
    </location>
</feature>
<dbReference type="eggNOG" id="arCOG00002">
    <property type="taxonomic scope" value="Archaea"/>
</dbReference>
<evidence type="ECO:0000313" key="3">
    <source>
        <dbReference type="Proteomes" id="UP000009079"/>
    </source>
</evidence>
<protein>
    <submittedName>
        <fullName evidence="2">Transcription regulator, PadR-like family</fullName>
    </submittedName>
</protein>
<dbReference type="PANTHER" id="PTHR43252">
    <property type="entry name" value="TRANSCRIPTIONAL REGULATOR YQJI"/>
    <property type="match status" value="1"/>
</dbReference>
<dbReference type="InterPro" id="IPR036388">
    <property type="entry name" value="WH-like_DNA-bd_sf"/>
</dbReference>
<dbReference type="EMBL" id="CP001463">
    <property type="protein sequence ID" value="ACS89279.1"/>
    <property type="molecule type" value="Genomic_DNA"/>
</dbReference>
<dbReference type="Pfam" id="PF03551">
    <property type="entry name" value="PadR"/>
    <property type="match status" value="1"/>
</dbReference>
<dbReference type="KEGG" id="tsi:TSIB_0212"/>
<dbReference type="InterPro" id="IPR005149">
    <property type="entry name" value="Tscrpt_reg_PadR_N"/>
</dbReference>
<dbReference type="Proteomes" id="UP000009079">
    <property type="component" value="Chromosome"/>
</dbReference>
<name>C6A0Y4_THESM</name>
<keyword evidence="3" id="KW-1185">Reference proteome</keyword>
<dbReference type="AlphaFoldDB" id="C6A0Y4"/>
<sequence length="158" mass="18464">MIYLVRYMERPKYKGHLKLLILYLLKEKPQHGYGIMYELETRYGIPTPSPGAIYPILSGLKRNGLIRVAGKGKREKKLYQITDRGKEYLDEHKNELFEVIRMIESFKEFRSLGGNELKEAIKEVFMAIPSLTEEQKKALSDEIEEFTRKIRLIILGGK</sequence>
<gene>
    <name evidence="2" type="ordered locus">TSIB_0212</name>
</gene>
<evidence type="ECO:0000259" key="1">
    <source>
        <dbReference type="Pfam" id="PF03551"/>
    </source>
</evidence>